<organism evidence="8 9">
    <name type="scientific">Cellulomonas oligotrophica</name>
    <dbReference type="NCBI Taxonomy" id="931536"/>
    <lineage>
        <taxon>Bacteria</taxon>
        <taxon>Bacillati</taxon>
        <taxon>Actinomycetota</taxon>
        <taxon>Actinomycetes</taxon>
        <taxon>Micrococcales</taxon>
        <taxon>Cellulomonadaceae</taxon>
        <taxon>Cellulomonas</taxon>
    </lineage>
</organism>
<keyword evidence="5" id="KW-1015">Disulfide bond</keyword>
<evidence type="ECO:0000313" key="8">
    <source>
        <dbReference type="EMBL" id="GIG34313.1"/>
    </source>
</evidence>
<comment type="catalytic activity">
    <reaction evidence="5">
        <text>Hydrolysis of terminal, non-reducing alpha-D-galactose residues in alpha-D-galactosides, including galactose oligosaccharides, galactomannans and galactolipids.</text>
        <dbReference type="EC" id="3.2.1.22"/>
    </reaction>
</comment>
<gene>
    <name evidence="8" type="primary">galA_3</name>
    <name evidence="8" type="ORF">Col01nite_34720</name>
</gene>
<dbReference type="InterPro" id="IPR017853">
    <property type="entry name" value="GH"/>
</dbReference>
<dbReference type="InterPro" id="IPR000772">
    <property type="entry name" value="Ricin_B_lectin"/>
</dbReference>
<feature type="domain" description="Ricin B lectin" evidence="7">
    <location>
        <begin position="458"/>
        <end position="583"/>
    </location>
</feature>
<dbReference type="Pfam" id="PF00652">
    <property type="entry name" value="Ricin_B_lectin"/>
    <property type="match status" value="1"/>
</dbReference>
<protein>
    <recommendedName>
        <fullName evidence="5">Alpha-galactosidase</fullName>
        <ecNumber evidence="5">3.2.1.22</ecNumber>
    </recommendedName>
    <alternativeName>
        <fullName evidence="5">Melibiase</fullName>
    </alternativeName>
</protein>
<comment type="similarity">
    <text evidence="1 5">Belongs to the glycosyl hydrolase 27 family.</text>
</comment>
<dbReference type="Gene3D" id="2.60.40.1180">
    <property type="entry name" value="Golgi alpha-mannosidase II"/>
    <property type="match status" value="1"/>
</dbReference>
<dbReference type="SUPFAM" id="SSF51445">
    <property type="entry name" value="(Trans)glycosidases"/>
    <property type="match status" value="1"/>
</dbReference>
<feature type="region of interest" description="Disordered" evidence="6">
    <location>
        <begin position="1"/>
        <end position="31"/>
    </location>
</feature>
<dbReference type="Gene3D" id="3.20.20.70">
    <property type="entry name" value="Aldolase class I"/>
    <property type="match status" value="1"/>
</dbReference>
<comment type="caution">
    <text evidence="8">The sequence shown here is derived from an EMBL/GenBank/DDBJ whole genome shotgun (WGS) entry which is preliminary data.</text>
</comment>
<feature type="compositionally biased region" description="Low complexity" evidence="6">
    <location>
        <begin position="12"/>
        <end position="22"/>
    </location>
</feature>
<proteinExistence type="inferred from homology"/>
<dbReference type="SUPFAM" id="SSF51011">
    <property type="entry name" value="Glycosyl hydrolase domain"/>
    <property type="match status" value="1"/>
</dbReference>
<dbReference type="InterPro" id="IPR013785">
    <property type="entry name" value="Aldolase_TIM"/>
</dbReference>
<reference evidence="8 9" key="1">
    <citation type="submission" date="2021-01" db="EMBL/GenBank/DDBJ databases">
        <title>Whole genome shotgun sequence of Cellulomonas oligotrophica NBRC 109435.</title>
        <authorList>
            <person name="Komaki H."/>
            <person name="Tamura T."/>
        </authorList>
    </citation>
    <scope>NUCLEOTIDE SEQUENCE [LARGE SCALE GENOMIC DNA]</scope>
    <source>
        <strain evidence="8 9">NBRC 109435</strain>
    </source>
</reference>
<dbReference type="SMART" id="SM00458">
    <property type="entry name" value="RICIN"/>
    <property type="match status" value="1"/>
</dbReference>
<evidence type="ECO:0000256" key="5">
    <source>
        <dbReference type="RuleBase" id="RU361168"/>
    </source>
</evidence>
<name>A0ABQ4DF08_9CELL</name>
<dbReference type="Gene3D" id="2.80.10.50">
    <property type="match status" value="2"/>
</dbReference>
<dbReference type="SUPFAM" id="SSF50370">
    <property type="entry name" value="Ricin B-like lectins"/>
    <property type="match status" value="1"/>
</dbReference>
<dbReference type="CDD" id="cd14792">
    <property type="entry name" value="GH27"/>
    <property type="match status" value="1"/>
</dbReference>
<dbReference type="PRINTS" id="PR00740">
    <property type="entry name" value="GLHYDRLASE27"/>
</dbReference>
<dbReference type="InterPro" id="IPR000111">
    <property type="entry name" value="Glyco_hydro_27/36_CS"/>
</dbReference>
<keyword evidence="9" id="KW-1185">Reference proteome</keyword>
<dbReference type="InterPro" id="IPR002241">
    <property type="entry name" value="Glyco_hydro_27"/>
</dbReference>
<dbReference type="PROSITE" id="PS00512">
    <property type="entry name" value="ALPHA_GALACTOSIDASE"/>
    <property type="match status" value="1"/>
</dbReference>
<feature type="compositionally biased region" description="Basic and acidic residues" evidence="6">
    <location>
        <begin position="1"/>
        <end position="11"/>
    </location>
</feature>
<dbReference type="InterPro" id="IPR013780">
    <property type="entry name" value="Glyco_hydro_b"/>
</dbReference>
<dbReference type="EC" id="3.2.1.22" evidence="5"/>
<evidence type="ECO:0000256" key="6">
    <source>
        <dbReference type="SAM" id="MobiDB-lite"/>
    </source>
</evidence>
<dbReference type="InterPro" id="IPR041233">
    <property type="entry name" value="Melibiase_C"/>
</dbReference>
<evidence type="ECO:0000256" key="1">
    <source>
        <dbReference type="ARBA" id="ARBA00009743"/>
    </source>
</evidence>
<accession>A0ABQ4DF08</accession>
<sequence>MTPRRDTDVRRVVQARPRAASAEETSVSRTRPRPRLRVLALALALLVAPAAGLAAPAAPAAAATPTVEEPAPLPPLGWNSWNTFYCNINEQMVRQTADAMVSSGMAAAGYQYVVVDDCWMQDTRDANGNLRANTSRFPSGMKALGDYIHSKGLKFGIYHAPREKTCDQYFGNRPGTSSNGYETRDAQLFASWGVDYVKHDWCDPRGTVTEQAALFKKFGDALKTTGRPIVYSINPNSAHTNTAPTYSGWGAFADMWRTSEDLKDAWSTGCPPSDHWCFVGITEALDIIEPMREWTRPGQYNDPDMLMVGVRNTLTPTENRAHMSMWAMLSAPLIAGNDIRSMSADVRAVLTNRDVLAIDQDPLVRQADRVRDDGDAEVWSKPLADGSVAVALLNRGGSSRSISATLAEAGLGAGTATYRELWTGATGQTSDRITATVPAHGVALYRVTPGTTTPPPTGSTTTLVSAASGRCLDAPNGATANGTRPVIWDCNGGTNQRWTADGATLRVLGRCLDAPAGATAGTAVQLYDCHGGTNQQWTAQPNGTIRGVASGLCLDVDRNLTANGTGVLLWTCTGAANQVWSRR</sequence>
<evidence type="ECO:0000313" key="9">
    <source>
        <dbReference type="Proteomes" id="UP000618382"/>
    </source>
</evidence>
<dbReference type="InterPro" id="IPR035992">
    <property type="entry name" value="Ricin_B-like_lectins"/>
</dbReference>
<dbReference type="CDD" id="cd23418">
    <property type="entry name" value="beta-trefoil_Ricin_XLN-like"/>
    <property type="match status" value="1"/>
</dbReference>
<dbReference type="PANTHER" id="PTHR11452">
    <property type="entry name" value="ALPHA-GALACTOSIDASE/ALPHA-N-ACETYLGALACTOSAMINIDASE"/>
    <property type="match status" value="1"/>
</dbReference>
<keyword evidence="2" id="KW-0732">Signal</keyword>
<keyword evidence="3 5" id="KW-0378">Hydrolase</keyword>
<evidence type="ECO:0000259" key="7">
    <source>
        <dbReference type="SMART" id="SM00458"/>
    </source>
</evidence>
<evidence type="ECO:0000256" key="4">
    <source>
        <dbReference type="ARBA" id="ARBA00023295"/>
    </source>
</evidence>
<evidence type="ECO:0000256" key="3">
    <source>
        <dbReference type="ARBA" id="ARBA00022801"/>
    </source>
</evidence>
<dbReference type="PANTHER" id="PTHR11452:SF75">
    <property type="entry name" value="ALPHA-GALACTOSIDASE MEL1"/>
    <property type="match status" value="1"/>
</dbReference>
<dbReference type="PROSITE" id="PS50231">
    <property type="entry name" value="RICIN_B_LECTIN"/>
    <property type="match status" value="1"/>
</dbReference>
<dbReference type="EMBL" id="BONN01000015">
    <property type="protein sequence ID" value="GIG34313.1"/>
    <property type="molecule type" value="Genomic_DNA"/>
</dbReference>
<keyword evidence="4 5" id="KW-0326">Glycosidase</keyword>
<dbReference type="Proteomes" id="UP000618382">
    <property type="component" value="Unassembled WGS sequence"/>
</dbReference>
<dbReference type="Pfam" id="PF17801">
    <property type="entry name" value="Melibiase_C"/>
    <property type="match status" value="1"/>
</dbReference>
<dbReference type="Pfam" id="PF16499">
    <property type="entry name" value="Melibiase_2"/>
    <property type="match status" value="1"/>
</dbReference>
<evidence type="ECO:0000256" key="2">
    <source>
        <dbReference type="ARBA" id="ARBA00022729"/>
    </source>
</evidence>